<name>A0A0C3AP13_SERVB</name>
<proteinExistence type="predicted"/>
<dbReference type="HOGENOM" id="CLU_2016633_0_0_1"/>
<accession>A0A0C3AP13</accession>
<gene>
    <name evidence="2" type="ORF">M408DRAFT_300714</name>
</gene>
<organism evidence="2 3">
    <name type="scientific">Serendipita vermifera MAFF 305830</name>
    <dbReference type="NCBI Taxonomy" id="933852"/>
    <lineage>
        <taxon>Eukaryota</taxon>
        <taxon>Fungi</taxon>
        <taxon>Dikarya</taxon>
        <taxon>Basidiomycota</taxon>
        <taxon>Agaricomycotina</taxon>
        <taxon>Agaricomycetes</taxon>
        <taxon>Sebacinales</taxon>
        <taxon>Serendipitaceae</taxon>
        <taxon>Serendipita</taxon>
    </lineage>
</organism>
<evidence type="ECO:0000313" key="3">
    <source>
        <dbReference type="Proteomes" id="UP000054097"/>
    </source>
</evidence>
<dbReference type="Proteomes" id="UP000054097">
    <property type="component" value="Unassembled WGS sequence"/>
</dbReference>
<reference evidence="3" key="2">
    <citation type="submission" date="2015-01" db="EMBL/GenBank/DDBJ databases">
        <title>Evolutionary Origins and Diversification of the Mycorrhizal Mutualists.</title>
        <authorList>
            <consortium name="DOE Joint Genome Institute"/>
            <consortium name="Mycorrhizal Genomics Consortium"/>
            <person name="Kohler A."/>
            <person name="Kuo A."/>
            <person name="Nagy L.G."/>
            <person name="Floudas D."/>
            <person name="Copeland A."/>
            <person name="Barry K.W."/>
            <person name="Cichocki N."/>
            <person name="Veneault-Fourrey C."/>
            <person name="LaButti K."/>
            <person name="Lindquist E.A."/>
            <person name="Lipzen A."/>
            <person name="Lundell T."/>
            <person name="Morin E."/>
            <person name="Murat C."/>
            <person name="Riley R."/>
            <person name="Ohm R."/>
            <person name="Sun H."/>
            <person name="Tunlid A."/>
            <person name="Henrissat B."/>
            <person name="Grigoriev I.V."/>
            <person name="Hibbett D.S."/>
            <person name="Martin F."/>
        </authorList>
    </citation>
    <scope>NUCLEOTIDE SEQUENCE [LARGE SCALE GENOMIC DNA]</scope>
    <source>
        <strain evidence="3">MAFF 305830</strain>
    </source>
</reference>
<dbReference type="AlphaFoldDB" id="A0A0C3AP13"/>
<evidence type="ECO:0008006" key="4">
    <source>
        <dbReference type="Google" id="ProtNLM"/>
    </source>
</evidence>
<keyword evidence="3" id="KW-1185">Reference proteome</keyword>
<evidence type="ECO:0000256" key="1">
    <source>
        <dbReference type="SAM" id="MobiDB-lite"/>
    </source>
</evidence>
<feature type="region of interest" description="Disordered" evidence="1">
    <location>
        <begin position="1"/>
        <end position="23"/>
    </location>
</feature>
<evidence type="ECO:0000313" key="2">
    <source>
        <dbReference type="EMBL" id="KIM21809.1"/>
    </source>
</evidence>
<feature type="region of interest" description="Disordered" evidence="1">
    <location>
        <begin position="45"/>
        <end position="69"/>
    </location>
</feature>
<protein>
    <recommendedName>
        <fullName evidence="4">C2H2-type domain-containing protein</fullName>
    </recommendedName>
</protein>
<sequence>MTFPSTAPDLLLDQPGRFPSSMTTPAPLQYSLYASQWNDMGVAYPATSQHDQETASIAPEQQSPPAGARSIKCPRCSNFFDRYERAESCNNAHLGKTPYECRGQCNKPGVWSGNCFAHPVHNS</sequence>
<dbReference type="EMBL" id="KN824371">
    <property type="protein sequence ID" value="KIM21809.1"/>
    <property type="molecule type" value="Genomic_DNA"/>
</dbReference>
<reference evidence="2 3" key="1">
    <citation type="submission" date="2014-04" db="EMBL/GenBank/DDBJ databases">
        <authorList>
            <consortium name="DOE Joint Genome Institute"/>
            <person name="Kuo A."/>
            <person name="Zuccaro A."/>
            <person name="Kohler A."/>
            <person name="Nagy L.G."/>
            <person name="Floudas D."/>
            <person name="Copeland A."/>
            <person name="Barry K.W."/>
            <person name="Cichocki N."/>
            <person name="Veneault-Fourrey C."/>
            <person name="LaButti K."/>
            <person name="Lindquist E.A."/>
            <person name="Lipzen A."/>
            <person name="Lundell T."/>
            <person name="Morin E."/>
            <person name="Murat C."/>
            <person name="Sun H."/>
            <person name="Tunlid A."/>
            <person name="Henrissat B."/>
            <person name="Grigoriev I.V."/>
            <person name="Hibbett D.S."/>
            <person name="Martin F."/>
            <person name="Nordberg H.P."/>
            <person name="Cantor M.N."/>
            <person name="Hua S.X."/>
        </authorList>
    </citation>
    <scope>NUCLEOTIDE SEQUENCE [LARGE SCALE GENOMIC DNA]</scope>
    <source>
        <strain evidence="2 3">MAFF 305830</strain>
    </source>
</reference>